<gene>
    <name evidence="7" type="ORF">FNA67_16900</name>
</gene>
<dbReference type="GO" id="GO:0055085">
    <property type="term" value="P:transmembrane transport"/>
    <property type="evidence" value="ECO:0007669"/>
    <property type="project" value="InterPro"/>
</dbReference>
<evidence type="ECO:0000256" key="1">
    <source>
        <dbReference type="ARBA" id="ARBA00004418"/>
    </source>
</evidence>
<comment type="similarity">
    <text evidence="2">Belongs to the bacterial solute-binding protein 1 family.</text>
</comment>
<name>A0A5B9DQQ4_9HYPH</name>
<protein>
    <submittedName>
        <fullName evidence="7">Extracellular solute-binding protein</fullName>
    </submittedName>
</protein>
<feature type="chain" id="PRO_5022886325" evidence="6">
    <location>
        <begin position="36"/>
        <end position="426"/>
    </location>
</feature>
<proteinExistence type="inferred from homology"/>
<evidence type="ECO:0000313" key="8">
    <source>
        <dbReference type="Proteomes" id="UP000321062"/>
    </source>
</evidence>
<sequence>MNWENQYQGRNAVKLSALLATTALAAALVATSAYAETIKLYTWREQEIPLWKYISDSKVLGDIAIEVVQVNSDDYDSKIRIDLQSEGPDLFQGRAGAAWLSSFVDAGIVKPISTDLSGIAPAAIDAGRGADGQQYGVPFAIQMQSVIYNTKVLADNGIDVPKSMDEFTAAADKLKAAGIIPVNFGARSGWWLNQVVGETMTAGLVPDDFAAKLVSGGACFTDPTFVATLQTVKDWQNKGYINSSAMADDYGAMRTSVALGESAMMLDGVWSTGPTSPMFEIDPDLKMGFFPVPGANAKVYAFGDGTYLLNSATKHAEAAQKVLDFTATKAFAELFVKYVGELPAYGGEYTVEDPRLKEVAGMIAANSSSVTPFFAYALNKGQPSYGTLVSDGYGALLSGSASPEEVARKIQDGLNSWGYVGAANCK</sequence>
<dbReference type="OrthoDB" id="9811951at2"/>
<evidence type="ECO:0000256" key="5">
    <source>
        <dbReference type="ARBA" id="ARBA00022764"/>
    </source>
</evidence>
<accession>A0A5B9DQQ4</accession>
<dbReference type="InterPro" id="IPR006061">
    <property type="entry name" value="SBP_1_CS"/>
</dbReference>
<reference evidence="7 8" key="1">
    <citation type="journal article" date="2015" name="Int. J. Syst. Evol. Microbiol.">
        <title>Youhaiella tibetensis gen. nov., sp. nov., isolated from subsurface sediment.</title>
        <authorList>
            <person name="Wang Y.X."/>
            <person name="Huang F.Q."/>
            <person name="Nogi Y."/>
            <person name="Pang S.J."/>
            <person name="Wang P.K."/>
            <person name="Lv J."/>
        </authorList>
    </citation>
    <scope>NUCLEOTIDE SEQUENCE [LARGE SCALE GENOMIC DNA]</scope>
    <source>
        <strain evidence="8">fig4</strain>
    </source>
</reference>
<dbReference type="KEGG" id="yti:FNA67_16900"/>
<keyword evidence="8" id="KW-1185">Reference proteome</keyword>
<dbReference type="EMBL" id="CP041690">
    <property type="protein sequence ID" value="QEE21760.1"/>
    <property type="molecule type" value="Genomic_DNA"/>
</dbReference>
<dbReference type="PROSITE" id="PS01037">
    <property type="entry name" value="SBP_BACTERIAL_1"/>
    <property type="match status" value="1"/>
</dbReference>
<dbReference type="InterPro" id="IPR006059">
    <property type="entry name" value="SBP"/>
</dbReference>
<dbReference type="GO" id="GO:0042597">
    <property type="term" value="C:periplasmic space"/>
    <property type="evidence" value="ECO:0007669"/>
    <property type="project" value="UniProtKB-SubCell"/>
</dbReference>
<dbReference type="PANTHER" id="PTHR43649">
    <property type="entry name" value="ARABINOSE-BINDING PROTEIN-RELATED"/>
    <property type="match status" value="1"/>
</dbReference>
<evidence type="ECO:0000313" key="7">
    <source>
        <dbReference type="EMBL" id="QEE21760.1"/>
    </source>
</evidence>
<keyword evidence="3" id="KW-0813">Transport</keyword>
<dbReference type="SUPFAM" id="SSF53850">
    <property type="entry name" value="Periplasmic binding protein-like II"/>
    <property type="match status" value="1"/>
</dbReference>
<evidence type="ECO:0000256" key="2">
    <source>
        <dbReference type="ARBA" id="ARBA00008520"/>
    </source>
</evidence>
<dbReference type="Gene3D" id="3.40.190.10">
    <property type="entry name" value="Periplasmic binding protein-like II"/>
    <property type="match status" value="2"/>
</dbReference>
<keyword evidence="4 6" id="KW-0732">Signal</keyword>
<keyword evidence="5" id="KW-0574">Periplasm</keyword>
<dbReference type="Proteomes" id="UP000321062">
    <property type="component" value="Chromosome"/>
</dbReference>
<dbReference type="Pfam" id="PF01547">
    <property type="entry name" value="SBP_bac_1"/>
    <property type="match status" value="1"/>
</dbReference>
<feature type="signal peptide" evidence="6">
    <location>
        <begin position="1"/>
        <end position="35"/>
    </location>
</feature>
<evidence type="ECO:0000256" key="3">
    <source>
        <dbReference type="ARBA" id="ARBA00022448"/>
    </source>
</evidence>
<evidence type="ECO:0000256" key="6">
    <source>
        <dbReference type="SAM" id="SignalP"/>
    </source>
</evidence>
<dbReference type="AlphaFoldDB" id="A0A5B9DQQ4"/>
<evidence type="ECO:0000256" key="4">
    <source>
        <dbReference type="ARBA" id="ARBA00022729"/>
    </source>
</evidence>
<organism evidence="7 8">
    <name type="scientific">Paradevosia tibetensis</name>
    <dbReference type="NCBI Taxonomy" id="1447062"/>
    <lineage>
        <taxon>Bacteria</taxon>
        <taxon>Pseudomonadati</taxon>
        <taxon>Pseudomonadota</taxon>
        <taxon>Alphaproteobacteria</taxon>
        <taxon>Hyphomicrobiales</taxon>
        <taxon>Devosiaceae</taxon>
        <taxon>Paradevosia</taxon>
    </lineage>
</organism>
<comment type="subcellular location">
    <subcellularLocation>
        <location evidence="1">Periplasm</location>
    </subcellularLocation>
</comment>
<dbReference type="InterPro" id="IPR050490">
    <property type="entry name" value="Bact_solute-bd_prot1"/>
</dbReference>